<evidence type="ECO:0000256" key="7">
    <source>
        <dbReference type="SAM" id="Phobius"/>
    </source>
</evidence>
<sequence>MVQFGVKRSVLRSVMLNFLNFGIAFMLVSAERSLKHGEFVKGAETNDNYFLKVVNFLWKSDESDYHHVWPEMEFNWQIVLGSIIGFFGAAFGSVGGVGGGGIFVPMLSLIIGFDPKSATAISKCMIMGAAASTVYYNLKLRHPTLDMPIIDYDLALLIQPMLMMGISIGVTFNVIFADWMVTVLLIVLFIGTSTKAFFKGVETWKKETILKKEAARRSASNDTDNGNVEYKPLPSGPNNYPPKDNTDKEVSVWENVCWKELGLLCFVWVAFLILQITKNNTTTCSALYWVLNLLQIPVSVGVSLYEAVSLYKGRRVIASKGDQGTNFRVLQLVTYCAFGVLAGVVGGLLGLGGGFIMGPLFLELGVPPQVSSATATFAMTFSSSMSVVEYYLLKRFPVPYALYFTAVATVAALIGQHIVRRMIILFGRASLIIFILASTIFVSAISLGGVGISNMIEKIERHEYMGFENLCKY</sequence>
<organism evidence="8 9">
    <name type="scientific">Hibiscus trionum</name>
    <name type="common">Flower of an hour</name>
    <dbReference type="NCBI Taxonomy" id="183268"/>
    <lineage>
        <taxon>Eukaryota</taxon>
        <taxon>Viridiplantae</taxon>
        <taxon>Streptophyta</taxon>
        <taxon>Embryophyta</taxon>
        <taxon>Tracheophyta</taxon>
        <taxon>Spermatophyta</taxon>
        <taxon>Magnoliopsida</taxon>
        <taxon>eudicotyledons</taxon>
        <taxon>Gunneridae</taxon>
        <taxon>Pentapetalae</taxon>
        <taxon>rosids</taxon>
        <taxon>malvids</taxon>
        <taxon>Malvales</taxon>
        <taxon>Malvaceae</taxon>
        <taxon>Malvoideae</taxon>
        <taxon>Hibiscus</taxon>
    </lineage>
</organism>
<dbReference type="Proteomes" id="UP001165190">
    <property type="component" value="Unassembled WGS sequence"/>
</dbReference>
<feature type="transmembrane region" description="Helical" evidence="7">
    <location>
        <begin position="332"/>
        <end position="361"/>
    </location>
</feature>
<dbReference type="EMBL" id="BSYR01000019">
    <property type="protein sequence ID" value="GMI81433.1"/>
    <property type="molecule type" value="Genomic_DNA"/>
</dbReference>
<dbReference type="Pfam" id="PF01925">
    <property type="entry name" value="TauE"/>
    <property type="match status" value="2"/>
</dbReference>
<keyword evidence="9" id="KW-1185">Reference proteome</keyword>
<evidence type="ECO:0000256" key="3">
    <source>
        <dbReference type="ARBA" id="ARBA00022692"/>
    </source>
</evidence>
<protein>
    <recommendedName>
        <fullName evidence="10">Sulfite exporter TauE/SafE family protein</fullName>
    </recommendedName>
</protein>
<dbReference type="OrthoDB" id="434519at2759"/>
<evidence type="ECO:0000256" key="6">
    <source>
        <dbReference type="SAM" id="MobiDB-lite"/>
    </source>
</evidence>
<reference evidence="8" key="1">
    <citation type="submission" date="2023-05" db="EMBL/GenBank/DDBJ databases">
        <title>Genome and transcriptome analyses reveal genes involved in the formation of fine ridges on petal epidermal cells in Hibiscus trionum.</title>
        <authorList>
            <person name="Koshimizu S."/>
            <person name="Masuda S."/>
            <person name="Ishii T."/>
            <person name="Shirasu K."/>
            <person name="Hoshino A."/>
            <person name="Arita M."/>
        </authorList>
    </citation>
    <scope>NUCLEOTIDE SEQUENCE</scope>
    <source>
        <strain evidence="8">Hamamatsu line</strain>
    </source>
</reference>
<dbReference type="GO" id="GO:0016020">
    <property type="term" value="C:membrane"/>
    <property type="evidence" value="ECO:0007669"/>
    <property type="project" value="UniProtKB-SubCell"/>
</dbReference>
<feature type="transmembrane region" description="Helical" evidence="7">
    <location>
        <begin position="400"/>
        <end position="419"/>
    </location>
</feature>
<name>A0A9W7HQ02_HIBTR</name>
<feature type="transmembrane region" description="Helical" evidence="7">
    <location>
        <begin position="261"/>
        <end position="277"/>
    </location>
</feature>
<evidence type="ECO:0000313" key="9">
    <source>
        <dbReference type="Proteomes" id="UP001165190"/>
    </source>
</evidence>
<feature type="transmembrane region" description="Helical" evidence="7">
    <location>
        <begin position="431"/>
        <end position="452"/>
    </location>
</feature>
<keyword evidence="3 7" id="KW-0812">Transmembrane</keyword>
<evidence type="ECO:0000256" key="2">
    <source>
        <dbReference type="ARBA" id="ARBA00009142"/>
    </source>
</evidence>
<dbReference type="GO" id="GO:0016567">
    <property type="term" value="P:protein ubiquitination"/>
    <property type="evidence" value="ECO:0007669"/>
    <property type="project" value="TreeGrafter"/>
</dbReference>
<gene>
    <name evidence="8" type="ORF">HRI_001812600</name>
</gene>
<dbReference type="PANTHER" id="PTHR14255:SF1">
    <property type="entry name" value="SULFITE EXPORTER TAUE_SAFE FAMILY PROTEIN 3"/>
    <property type="match status" value="1"/>
</dbReference>
<feature type="transmembrane region" description="Helical" evidence="7">
    <location>
        <begin position="289"/>
        <end position="311"/>
    </location>
</feature>
<proteinExistence type="inferred from homology"/>
<evidence type="ECO:0000256" key="1">
    <source>
        <dbReference type="ARBA" id="ARBA00004141"/>
    </source>
</evidence>
<comment type="caution">
    <text evidence="8">The sequence shown here is derived from an EMBL/GenBank/DDBJ whole genome shotgun (WGS) entry which is preliminary data.</text>
</comment>
<feature type="transmembrane region" description="Helical" evidence="7">
    <location>
        <begin position="12"/>
        <end position="30"/>
    </location>
</feature>
<feature type="region of interest" description="Disordered" evidence="6">
    <location>
        <begin position="216"/>
        <end position="244"/>
    </location>
</feature>
<dbReference type="PANTHER" id="PTHR14255">
    <property type="entry name" value="CEREBLON"/>
    <property type="match status" value="1"/>
</dbReference>
<comment type="subcellular location">
    <subcellularLocation>
        <location evidence="1">Membrane</location>
        <topology evidence="1">Multi-pass membrane protein</topology>
    </subcellularLocation>
</comment>
<keyword evidence="5 7" id="KW-0472">Membrane</keyword>
<comment type="similarity">
    <text evidence="2">Belongs to the 4-toluene sulfonate uptake permease (TSUP) (TC 2.A.102) family.</text>
</comment>
<evidence type="ECO:0008006" key="10">
    <source>
        <dbReference type="Google" id="ProtNLM"/>
    </source>
</evidence>
<dbReference type="InterPro" id="IPR002781">
    <property type="entry name" value="TM_pro_TauE-like"/>
</dbReference>
<evidence type="ECO:0000256" key="5">
    <source>
        <dbReference type="ARBA" id="ARBA00023136"/>
    </source>
</evidence>
<evidence type="ECO:0000313" key="8">
    <source>
        <dbReference type="EMBL" id="GMI81433.1"/>
    </source>
</evidence>
<evidence type="ECO:0000256" key="4">
    <source>
        <dbReference type="ARBA" id="ARBA00022989"/>
    </source>
</evidence>
<feature type="transmembrane region" description="Helical" evidence="7">
    <location>
        <begin position="373"/>
        <end position="393"/>
    </location>
</feature>
<dbReference type="AlphaFoldDB" id="A0A9W7HQ02"/>
<feature type="transmembrane region" description="Helical" evidence="7">
    <location>
        <begin position="176"/>
        <end position="198"/>
    </location>
</feature>
<feature type="transmembrane region" description="Helical" evidence="7">
    <location>
        <begin position="117"/>
        <end position="138"/>
    </location>
</feature>
<dbReference type="GO" id="GO:0031464">
    <property type="term" value="C:Cul4A-RING E3 ubiquitin ligase complex"/>
    <property type="evidence" value="ECO:0007669"/>
    <property type="project" value="TreeGrafter"/>
</dbReference>
<accession>A0A9W7HQ02</accession>
<keyword evidence="4 7" id="KW-1133">Transmembrane helix</keyword>
<feature type="transmembrane region" description="Helical" evidence="7">
    <location>
        <begin position="78"/>
        <end position="111"/>
    </location>
</feature>